<evidence type="ECO:0000259" key="4">
    <source>
        <dbReference type="PROSITE" id="PS00624"/>
    </source>
</evidence>
<name>A0AAD6XS90_9AGAR</name>
<dbReference type="Gene3D" id="3.50.50.60">
    <property type="entry name" value="FAD/NAD(P)-binding domain"/>
    <property type="match status" value="1"/>
</dbReference>
<dbReference type="Proteomes" id="UP001222325">
    <property type="component" value="Unassembled WGS sequence"/>
</dbReference>
<evidence type="ECO:0000256" key="3">
    <source>
        <dbReference type="PIRSR" id="PIRSR000137-1"/>
    </source>
</evidence>
<organism evidence="5 6">
    <name type="scientific">Mycena belliarum</name>
    <dbReference type="NCBI Taxonomy" id="1033014"/>
    <lineage>
        <taxon>Eukaryota</taxon>
        <taxon>Fungi</taxon>
        <taxon>Dikarya</taxon>
        <taxon>Basidiomycota</taxon>
        <taxon>Agaricomycotina</taxon>
        <taxon>Agaricomycetes</taxon>
        <taxon>Agaricomycetidae</taxon>
        <taxon>Agaricales</taxon>
        <taxon>Marasmiineae</taxon>
        <taxon>Mycenaceae</taxon>
        <taxon>Mycena</taxon>
    </lineage>
</organism>
<sequence length="593" mass="64564">MWPFNARTKYPAISVEQAGTLLQTTEHCKSLSAVTYDYIVVGGGTAGCCLAARLSEDPSVSVLVLERGGVHDIWSSRIPLISSNPTDKSNPIFRSPSAPLEAAEGQIVDIIHAQTLGGGSSVNGLLVTRGAVGDFDNWAALGHPSWDYASLNPYFIKSEKSLSHHSNDRGYSGPWVNQTVTDLPFKVQRKVKDAAIAFGLADVTNLNSPTIPVDVCAMVDAAIDEDRRRVSTYHAFLPAETVQKRRDHLKICINAVATRIRLDAGVAVGVEFGSSQLTEEPVAHTYYAQARKEIVICCGALGSPQLLLLSGIGRKEDLDEHGIETAVDLPGVGAHLQDHAGLPIMYEVPLEDTMLHIANSAWKGLLEFGKYMFARKGMLGSIVSPLTIFAHSSHLDEKTAKVISPIPAAAPGSNRPDLEIMPIAYWCAEAPPYKIKIGVFSFLLCVVQPKSLGSVRLASRDPHARPIVDLGFLSNPEDFVLFRKGVTLALRLAEEVHRQGYPMKKLQVPTSESKSDVDDYIRANIRTCYHYASTCRMARREDGGVVNDELEVYGVRGLRVCDTSVFPCITSSHTMAPAVVVAEKCADMMKKRM</sequence>
<dbReference type="InterPro" id="IPR000172">
    <property type="entry name" value="GMC_OxRdtase_N"/>
</dbReference>
<feature type="active site" description="Proton donor" evidence="3">
    <location>
        <position position="530"/>
    </location>
</feature>
<gene>
    <name evidence="5" type="ORF">B0H15DRAFT_903149</name>
</gene>
<comment type="caution">
    <text evidence="5">The sequence shown here is derived from an EMBL/GenBank/DDBJ whole genome shotgun (WGS) entry which is preliminary data.</text>
</comment>
<dbReference type="GO" id="GO:0050660">
    <property type="term" value="F:flavin adenine dinucleotide binding"/>
    <property type="evidence" value="ECO:0007669"/>
    <property type="project" value="InterPro"/>
</dbReference>
<dbReference type="Pfam" id="PF05199">
    <property type="entry name" value="GMC_oxred_C"/>
    <property type="match status" value="1"/>
</dbReference>
<dbReference type="InterPro" id="IPR012132">
    <property type="entry name" value="GMC_OxRdtase"/>
</dbReference>
<feature type="domain" description="Glucose-methanol-choline oxidoreductase N-terminal" evidence="4">
    <location>
        <begin position="299"/>
        <end position="313"/>
    </location>
</feature>
<dbReference type="PANTHER" id="PTHR11552">
    <property type="entry name" value="GLUCOSE-METHANOL-CHOLINE GMC OXIDOREDUCTASE"/>
    <property type="match status" value="1"/>
</dbReference>
<evidence type="ECO:0000313" key="6">
    <source>
        <dbReference type="Proteomes" id="UP001222325"/>
    </source>
</evidence>
<dbReference type="EMBL" id="JARJCN010000012">
    <property type="protein sequence ID" value="KAJ7095769.1"/>
    <property type="molecule type" value="Genomic_DNA"/>
</dbReference>
<dbReference type="PIRSF" id="PIRSF000137">
    <property type="entry name" value="Alcohol_oxidase"/>
    <property type="match status" value="1"/>
</dbReference>
<evidence type="ECO:0000256" key="2">
    <source>
        <dbReference type="ARBA" id="ARBA00010790"/>
    </source>
</evidence>
<evidence type="ECO:0000313" key="5">
    <source>
        <dbReference type="EMBL" id="KAJ7095769.1"/>
    </source>
</evidence>
<proteinExistence type="inferred from homology"/>
<comment type="cofactor">
    <cofactor evidence="1">
        <name>FAD</name>
        <dbReference type="ChEBI" id="CHEBI:57692"/>
    </cofactor>
</comment>
<evidence type="ECO:0000256" key="1">
    <source>
        <dbReference type="ARBA" id="ARBA00001974"/>
    </source>
</evidence>
<dbReference type="SUPFAM" id="SSF51905">
    <property type="entry name" value="FAD/NAD(P)-binding domain"/>
    <property type="match status" value="1"/>
</dbReference>
<dbReference type="PANTHER" id="PTHR11552:SF219">
    <property type="entry name" value="GLUCOSE-METHANOL-CHOLINE OXIDOREDUCTASE N-TERMINAL DOMAIN-CONTAINING PROTEIN"/>
    <property type="match status" value="1"/>
</dbReference>
<accession>A0AAD6XS90</accession>
<dbReference type="Gene3D" id="3.30.560.10">
    <property type="entry name" value="Glucose Oxidase, domain 3"/>
    <property type="match status" value="1"/>
</dbReference>
<keyword evidence="6" id="KW-1185">Reference proteome</keyword>
<reference evidence="5" key="1">
    <citation type="submission" date="2023-03" db="EMBL/GenBank/DDBJ databases">
        <title>Massive genome expansion in bonnet fungi (Mycena s.s.) driven by repeated elements and novel gene families across ecological guilds.</title>
        <authorList>
            <consortium name="Lawrence Berkeley National Laboratory"/>
            <person name="Harder C.B."/>
            <person name="Miyauchi S."/>
            <person name="Viragh M."/>
            <person name="Kuo A."/>
            <person name="Thoen E."/>
            <person name="Andreopoulos B."/>
            <person name="Lu D."/>
            <person name="Skrede I."/>
            <person name="Drula E."/>
            <person name="Henrissat B."/>
            <person name="Morin E."/>
            <person name="Kohler A."/>
            <person name="Barry K."/>
            <person name="LaButti K."/>
            <person name="Morin E."/>
            <person name="Salamov A."/>
            <person name="Lipzen A."/>
            <person name="Mereny Z."/>
            <person name="Hegedus B."/>
            <person name="Baldrian P."/>
            <person name="Stursova M."/>
            <person name="Weitz H."/>
            <person name="Taylor A."/>
            <person name="Grigoriev I.V."/>
            <person name="Nagy L.G."/>
            <person name="Martin F."/>
            <person name="Kauserud H."/>
        </authorList>
    </citation>
    <scope>NUCLEOTIDE SEQUENCE</scope>
    <source>
        <strain evidence="5">CBHHK173m</strain>
    </source>
</reference>
<protein>
    <submittedName>
        <fullName evidence="5">Alcohol oxidase</fullName>
    </submittedName>
</protein>
<comment type="similarity">
    <text evidence="2">Belongs to the GMC oxidoreductase family.</text>
</comment>
<dbReference type="AlphaFoldDB" id="A0AAD6XS90"/>
<dbReference type="SUPFAM" id="SSF54373">
    <property type="entry name" value="FAD-linked reductases, C-terminal domain"/>
    <property type="match status" value="1"/>
</dbReference>
<dbReference type="GO" id="GO:0016614">
    <property type="term" value="F:oxidoreductase activity, acting on CH-OH group of donors"/>
    <property type="evidence" value="ECO:0007669"/>
    <property type="project" value="InterPro"/>
</dbReference>
<dbReference type="InterPro" id="IPR007867">
    <property type="entry name" value="GMC_OxRtase_C"/>
</dbReference>
<dbReference type="Pfam" id="PF00732">
    <property type="entry name" value="GMC_oxred_N"/>
    <property type="match status" value="1"/>
</dbReference>
<dbReference type="InterPro" id="IPR036188">
    <property type="entry name" value="FAD/NAD-bd_sf"/>
</dbReference>
<dbReference type="PROSITE" id="PS00624">
    <property type="entry name" value="GMC_OXRED_2"/>
    <property type="match status" value="1"/>
</dbReference>
<feature type="active site" description="Proton acceptor" evidence="3">
    <location>
        <position position="573"/>
    </location>
</feature>